<dbReference type="PANTHER" id="PTHR31719">
    <property type="entry name" value="NAC TRANSCRIPTION FACTOR 56"/>
    <property type="match status" value="1"/>
</dbReference>
<evidence type="ECO:0000313" key="9">
    <source>
        <dbReference type="Proteomes" id="UP000015105"/>
    </source>
</evidence>
<dbReference type="InterPro" id="IPR003441">
    <property type="entry name" value="NAC-dom"/>
</dbReference>
<dbReference type="STRING" id="200361.A0A453HK87"/>
<dbReference type="Proteomes" id="UP000015105">
    <property type="component" value="Chromosome 4D"/>
</dbReference>
<keyword evidence="9" id="KW-1185">Reference proteome</keyword>
<evidence type="ECO:0000256" key="3">
    <source>
        <dbReference type="ARBA" id="ARBA00023125"/>
    </source>
</evidence>
<dbReference type="Gramene" id="AET4Gv20214700.1">
    <property type="protein sequence ID" value="AET4Gv20214700.1"/>
    <property type="gene ID" value="AET4Gv20214700"/>
</dbReference>
<dbReference type="InterPro" id="IPR036093">
    <property type="entry name" value="NAC_dom_sf"/>
</dbReference>
<dbReference type="PANTHER" id="PTHR31719:SF43">
    <property type="entry name" value="NAC TRANSCRIPTION FACTOR 56"/>
    <property type="match status" value="1"/>
</dbReference>
<reference evidence="8" key="3">
    <citation type="journal article" date="2017" name="Nature">
        <title>Genome sequence of the progenitor of the wheat D genome Aegilops tauschii.</title>
        <authorList>
            <person name="Luo M.C."/>
            <person name="Gu Y.Q."/>
            <person name="Puiu D."/>
            <person name="Wang H."/>
            <person name="Twardziok S.O."/>
            <person name="Deal K.R."/>
            <person name="Huo N."/>
            <person name="Zhu T."/>
            <person name="Wang L."/>
            <person name="Wang Y."/>
            <person name="McGuire P.E."/>
            <person name="Liu S."/>
            <person name="Long H."/>
            <person name="Ramasamy R.K."/>
            <person name="Rodriguez J.C."/>
            <person name="Van S.L."/>
            <person name="Yuan L."/>
            <person name="Wang Z."/>
            <person name="Xia Z."/>
            <person name="Xiao L."/>
            <person name="Anderson O.D."/>
            <person name="Ouyang S."/>
            <person name="Liang Y."/>
            <person name="Zimin A.V."/>
            <person name="Pertea G."/>
            <person name="Qi P."/>
            <person name="Bennetzen J.L."/>
            <person name="Dai X."/>
            <person name="Dawson M.W."/>
            <person name="Muller H.G."/>
            <person name="Kugler K."/>
            <person name="Rivarola-Duarte L."/>
            <person name="Spannagl M."/>
            <person name="Mayer K.F.X."/>
            <person name="Lu F.H."/>
            <person name="Bevan M.W."/>
            <person name="Leroy P."/>
            <person name="Li P."/>
            <person name="You F.M."/>
            <person name="Sun Q."/>
            <person name="Liu Z."/>
            <person name="Lyons E."/>
            <person name="Wicker T."/>
            <person name="Salzberg S.L."/>
            <person name="Devos K.M."/>
            <person name="Dvorak J."/>
        </authorList>
    </citation>
    <scope>NUCLEOTIDE SEQUENCE [LARGE SCALE GENOMIC DNA]</scope>
    <source>
        <strain evidence="8">cv. AL8/78</strain>
    </source>
</reference>
<organism evidence="8 9">
    <name type="scientific">Aegilops tauschii subsp. strangulata</name>
    <name type="common">Goatgrass</name>
    <dbReference type="NCBI Taxonomy" id="200361"/>
    <lineage>
        <taxon>Eukaryota</taxon>
        <taxon>Viridiplantae</taxon>
        <taxon>Streptophyta</taxon>
        <taxon>Embryophyta</taxon>
        <taxon>Tracheophyta</taxon>
        <taxon>Spermatophyta</taxon>
        <taxon>Magnoliopsida</taxon>
        <taxon>Liliopsida</taxon>
        <taxon>Poales</taxon>
        <taxon>Poaceae</taxon>
        <taxon>BOP clade</taxon>
        <taxon>Pooideae</taxon>
        <taxon>Triticodae</taxon>
        <taxon>Triticeae</taxon>
        <taxon>Triticinae</taxon>
        <taxon>Aegilops</taxon>
    </lineage>
</organism>
<dbReference type="Pfam" id="PF02365">
    <property type="entry name" value="NAM"/>
    <property type="match status" value="1"/>
</dbReference>
<keyword evidence="2" id="KW-0805">Transcription regulation</keyword>
<feature type="domain" description="NAC" evidence="7">
    <location>
        <begin position="75"/>
        <end position="224"/>
    </location>
</feature>
<keyword evidence="4" id="KW-0804">Transcription</keyword>
<keyword evidence="3" id="KW-0238">DNA-binding</keyword>
<evidence type="ECO:0000313" key="8">
    <source>
        <dbReference type="EnsemblPlants" id="AET4Gv20214700.1"/>
    </source>
</evidence>
<reference evidence="8" key="4">
    <citation type="submission" date="2019-03" db="UniProtKB">
        <authorList>
            <consortium name="EnsemblPlants"/>
        </authorList>
    </citation>
    <scope>IDENTIFICATION</scope>
</reference>
<dbReference type="AlphaFoldDB" id="A0A453HK87"/>
<dbReference type="PROSITE" id="PS51005">
    <property type="entry name" value="NAC"/>
    <property type="match status" value="1"/>
</dbReference>
<protein>
    <recommendedName>
        <fullName evidence="7">NAC domain-containing protein</fullName>
    </recommendedName>
</protein>
<dbReference type="EnsemblPlants" id="AET4Gv20214700.1">
    <property type="protein sequence ID" value="AET4Gv20214700.1"/>
    <property type="gene ID" value="AET4Gv20214700"/>
</dbReference>
<dbReference type="SUPFAM" id="SSF101941">
    <property type="entry name" value="NAC domain"/>
    <property type="match status" value="1"/>
</dbReference>
<proteinExistence type="predicted"/>
<keyword evidence="5" id="KW-0539">Nucleus</keyword>
<feature type="region of interest" description="Disordered" evidence="6">
    <location>
        <begin position="1"/>
        <end position="81"/>
    </location>
</feature>
<name>A0A453HK87_AEGTS</name>
<evidence type="ECO:0000256" key="5">
    <source>
        <dbReference type="ARBA" id="ARBA00023242"/>
    </source>
</evidence>
<evidence type="ECO:0000256" key="4">
    <source>
        <dbReference type="ARBA" id="ARBA00023163"/>
    </source>
</evidence>
<evidence type="ECO:0000256" key="6">
    <source>
        <dbReference type="SAM" id="MobiDB-lite"/>
    </source>
</evidence>
<sequence>PPINKRHARPIPSSHTTRAADSHPNPMALKKARKAVAPKNPTSAADAGGSGSTGAAEMPGPLGRGGAHSLSPPRLPPGVYFSPTREESVALLDRWIAGGKEVPADARGFVCHADIYGESPDALRRRHPPASARAGQHTWWFLCETRFQCPGSAAKRAGRKVDTGGHWRAERSEAEGGGVESHFVFFLGPSRKEKTPWLVQEFTSANDDGAGKKGVPALYMLYVSPRATDDELRGIYGEDGVTVGPDGNKKHVRAAVPAGCFDAVVALLPPGSVRGLGQERVEVSQAPPPPQPACLLHHDGQQGQNSTGAASPAGVLGQYQQRRRHGRCFMGAAVPAAVLG</sequence>
<dbReference type="GO" id="GO:0003677">
    <property type="term" value="F:DNA binding"/>
    <property type="evidence" value="ECO:0007669"/>
    <property type="project" value="UniProtKB-KW"/>
</dbReference>
<reference evidence="9" key="2">
    <citation type="journal article" date="2017" name="Nat. Plants">
        <title>The Aegilops tauschii genome reveals multiple impacts of transposons.</title>
        <authorList>
            <person name="Zhao G."/>
            <person name="Zou C."/>
            <person name="Li K."/>
            <person name="Wang K."/>
            <person name="Li T."/>
            <person name="Gao L."/>
            <person name="Zhang X."/>
            <person name="Wang H."/>
            <person name="Yang Z."/>
            <person name="Liu X."/>
            <person name="Jiang W."/>
            <person name="Mao L."/>
            <person name="Kong X."/>
            <person name="Jiao Y."/>
            <person name="Jia J."/>
        </authorList>
    </citation>
    <scope>NUCLEOTIDE SEQUENCE [LARGE SCALE GENOMIC DNA]</scope>
    <source>
        <strain evidence="9">cv. AL8/78</strain>
    </source>
</reference>
<dbReference type="GO" id="GO:0006355">
    <property type="term" value="P:regulation of DNA-templated transcription"/>
    <property type="evidence" value="ECO:0007669"/>
    <property type="project" value="InterPro"/>
</dbReference>
<dbReference type="GO" id="GO:0005634">
    <property type="term" value="C:nucleus"/>
    <property type="evidence" value="ECO:0007669"/>
    <property type="project" value="UniProtKB-SubCell"/>
</dbReference>
<evidence type="ECO:0000256" key="1">
    <source>
        <dbReference type="ARBA" id="ARBA00004123"/>
    </source>
</evidence>
<evidence type="ECO:0000259" key="7">
    <source>
        <dbReference type="PROSITE" id="PS51005"/>
    </source>
</evidence>
<reference evidence="9" key="1">
    <citation type="journal article" date="2014" name="Science">
        <title>Ancient hybridizations among the ancestral genomes of bread wheat.</title>
        <authorList>
            <consortium name="International Wheat Genome Sequencing Consortium,"/>
            <person name="Marcussen T."/>
            <person name="Sandve S.R."/>
            <person name="Heier L."/>
            <person name="Spannagl M."/>
            <person name="Pfeifer M."/>
            <person name="Jakobsen K.S."/>
            <person name="Wulff B.B."/>
            <person name="Steuernagel B."/>
            <person name="Mayer K.F."/>
            <person name="Olsen O.A."/>
        </authorList>
    </citation>
    <scope>NUCLEOTIDE SEQUENCE [LARGE SCALE GENOMIC DNA]</scope>
    <source>
        <strain evidence="9">cv. AL8/78</strain>
    </source>
</reference>
<evidence type="ECO:0000256" key="2">
    <source>
        <dbReference type="ARBA" id="ARBA00023015"/>
    </source>
</evidence>
<dbReference type="Gene3D" id="2.170.150.80">
    <property type="entry name" value="NAC domain"/>
    <property type="match status" value="1"/>
</dbReference>
<comment type="subcellular location">
    <subcellularLocation>
        <location evidence="1">Nucleus</location>
    </subcellularLocation>
</comment>
<reference evidence="8" key="5">
    <citation type="journal article" date="2021" name="G3 (Bethesda)">
        <title>Aegilops tauschii genome assembly Aet v5.0 features greater sequence contiguity and improved annotation.</title>
        <authorList>
            <person name="Wang L."/>
            <person name="Zhu T."/>
            <person name="Rodriguez J.C."/>
            <person name="Deal K.R."/>
            <person name="Dubcovsky J."/>
            <person name="McGuire P.E."/>
            <person name="Lux T."/>
            <person name="Spannagl M."/>
            <person name="Mayer K.F.X."/>
            <person name="Baldrich P."/>
            <person name="Meyers B.C."/>
            <person name="Huo N."/>
            <person name="Gu Y.Q."/>
            <person name="Zhou H."/>
            <person name="Devos K.M."/>
            <person name="Bennetzen J.L."/>
            <person name="Unver T."/>
            <person name="Budak H."/>
            <person name="Gulick P.J."/>
            <person name="Galiba G."/>
            <person name="Kalapos B."/>
            <person name="Nelson D.R."/>
            <person name="Li P."/>
            <person name="You F.M."/>
            <person name="Luo M.C."/>
            <person name="Dvorak J."/>
        </authorList>
    </citation>
    <scope>NUCLEOTIDE SEQUENCE [LARGE SCALE GENOMIC DNA]</scope>
    <source>
        <strain evidence="8">cv. AL8/78</strain>
    </source>
</reference>
<accession>A0A453HK87</accession>